<proteinExistence type="predicted"/>
<keyword evidence="2" id="KW-1185">Reference proteome</keyword>
<dbReference type="Proteomes" id="UP000887013">
    <property type="component" value="Unassembled WGS sequence"/>
</dbReference>
<evidence type="ECO:0000313" key="2">
    <source>
        <dbReference type="Proteomes" id="UP000887013"/>
    </source>
</evidence>
<reference evidence="1" key="1">
    <citation type="submission" date="2020-08" db="EMBL/GenBank/DDBJ databases">
        <title>Multicomponent nature underlies the extraordinary mechanical properties of spider dragline silk.</title>
        <authorList>
            <person name="Kono N."/>
            <person name="Nakamura H."/>
            <person name="Mori M."/>
            <person name="Yoshida Y."/>
            <person name="Ohtoshi R."/>
            <person name="Malay A.D."/>
            <person name="Moran D.A.P."/>
            <person name="Tomita M."/>
            <person name="Numata K."/>
            <person name="Arakawa K."/>
        </authorList>
    </citation>
    <scope>NUCLEOTIDE SEQUENCE</scope>
</reference>
<sequence length="109" mass="12249">MQHSERKINCSRYEEPLFHLTKDTMSLEHLLPISIEATGTRFRQRTTAREERSDCLPLSSQSVAGGSEMAIAHANGAFLGSEDSCSTAVAALWQWEVTNINNRRHFVTI</sequence>
<evidence type="ECO:0000313" key="1">
    <source>
        <dbReference type="EMBL" id="GFT64820.1"/>
    </source>
</evidence>
<protein>
    <submittedName>
        <fullName evidence="1">Uncharacterized protein</fullName>
    </submittedName>
</protein>
<gene>
    <name evidence="1" type="ORF">NPIL_82571</name>
</gene>
<dbReference type="AlphaFoldDB" id="A0A8X6PDA4"/>
<organism evidence="1 2">
    <name type="scientific">Nephila pilipes</name>
    <name type="common">Giant wood spider</name>
    <name type="synonym">Nephila maculata</name>
    <dbReference type="NCBI Taxonomy" id="299642"/>
    <lineage>
        <taxon>Eukaryota</taxon>
        <taxon>Metazoa</taxon>
        <taxon>Ecdysozoa</taxon>
        <taxon>Arthropoda</taxon>
        <taxon>Chelicerata</taxon>
        <taxon>Arachnida</taxon>
        <taxon>Araneae</taxon>
        <taxon>Araneomorphae</taxon>
        <taxon>Entelegynae</taxon>
        <taxon>Araneoidea</taxon>
        <taxon>Nephilidae</taxon>
        <taxon>Nephila</taxon>
    </lineage>
</organism>
<name>A0A8X6PDA4_NEPPI</name>
<comment type="caution">
    <text evidence="1">The sequence shown here is derived from an EMBL/GenBank/DDBJ whole genome shotgun (WGS) entry which is preliminary data.</text>
</comment>
<accession>A0A8X6PDA4</accession>
<dbReference type="EMBL" id="BMAW01068505">
    <property type="protein sequence ID" value="GFT64820.1"/>
    <property type="molecule type" value="Genomic_DNA"/>
</dbReference>